<keyword evidence="6" id="KW-0902">Two-component regulatory system</keyword>
<dbReference type="PANTHER" id="PTHR45453">
    <property type="entry name" value="PHOSPHATE REGULON SENSOR PROTEIN PHOR"/>
    <property type="match status" value="1"/>
</dbReference>
<dbReference type="FunFam" id="1.10.287.130:FF:000001">
    <property type="entry name" value="Two-component sensor histidine kinase"/>
    <property type="match status" value="1"/>
</dbReference>
<sequence>MRIEKPEVLATLVAIALGLLTSGGYWLGTAILSIEFNYVLALALLIGVTSLTFIFVRFVIQQFIYAKVKLIYKNIHELKLGSDEEEDLIARTSDLRMVEREVSEWAEERNTEIRELKEREAFRREFIGNVSHELKTPIFNIQGYILTLLDGALDDPKINKKYLNRANRSVDRMIALVQDMDVLNKLESGVMDVRKQQFDVLKTIRDVFEMLEDKAEEKSIKLKLKKDYDRPMKVEGDPHRIEQVLANLVVNAVKYGKEKGYVEVGIFDMDDKFLIEVADNGMGIPETDIPRIFERFYRVDKSRSRDVGGSGLGLAIVKHIVDAHKQTINVRSTSGVGSTFSFTLKKAK</sequence>
<proteinExistence type="predicted"/>
<evidence type="ECO:0000313" key="11">
    <source>
        <dbReference type="Proteomes" id="UP000468650"/>
    </source>
</evidence>
<accession>A0A6N6RIB1</accession>
<dbReference type="Pfam" id="PF02518">
    <property type="entry name" value="HATPase_c"/>
    <property type="match status" value="1"/>
</dbReference>
<evidence type="ECO:0000256" key="3">
    <source>
        <dbReference type="ARBA" id="ARBA00022553"/>
    </source>
</evidence>
<dbReference type="InterPro" id="IPR004358">
    <property type="entry name" value="Sig_transdc_His_kin-like_C"/>
</dbReference>
<dbReference type="OrthoDB" id="9813151at2"/>
<keyword evidence="8" id="KW-1133">Transmembrane helix</keyword>
<protein>
    <recommendedName>
        <fullName evidence="2">histidine kinase</fullName>
        <ecNumber evidence="2">2.7.13.3</ecNumber>
    </recommendedName>
</protein>
<dbReference type="RefSeq" id="WP_151666899.1">
    <property type="nucleotide sequence ID" value="NZ_WBVO01000003.1"/>
</dbReference>
<name>A0A6N6RIB1_9FLAO</name>
<dbReference type="InterPro" id="IPR036097">
    <property type="entry name" value="HisK_dim/P_sf"/>
</dbReference>
<dbReference type="PRINTS" id="PR00344">
    <property type="entry name" value="BCTRLSENSOR"/>
</dbReference>
<dbReference type="EC" id="2.7.13.3" evidence="2"/>
<dbReference type="GO" id="GO:0004721">
    <property type="term" value="F:phosphoprotein phosphatase activity"/>
    <property type="evidence" value="ECO:0007669"/>
    <property type="project" value="TreeGrafter"/>
</dbReference>
<dbReference type="Gene3D" id="1.10.287.130">
    <property type="match status" value="1"/>
</dbReference>
<keyword evidence="3" id="KW-0597">Phosphoprotein</keyword>
<feature type="transmembrane region" description="Helical" evidence="8">
    <location>
        <begin position="38"/>
        <end position="60"/>
    </location>
</feature>
<dbReference type="SMART" id="SM00387">
    <property type="entry name" value="HATPase_c"/>
    <property type="match status" value="1"/>
</dbReference>
<dbReference type="SUPFAM" id="SSF47384">
    <property type="entry name" value="Homodimeric domain of signal transducing histidine kinase"/>
    <property type="match status" value="1"/>
</dbReference>
<feature type="domain" description="Histidine kinase" evidence="9">
    <location>
        <begin position="129"/>
        <end position="348"/>
    </location>
</feature>
<evidence type="ECO:0000256" key="6">
    <source>
        <dbReference type="ARBA" id="ARBA00023012"/>
    </source>
</evidence>
<dbReference type="Pfam" id="PF00512">
    <property type="entry name" value="HisKA"/>
    <property type="match status" value="1"/>
</dbReference>
<dbReference type="FunFam" id="3.30.565.10:FF:000006">
    <property type="entry name" value="Sensor histidine kinase WalK"/>
    <property type="match status" value="1"/>
</dbReference>
<evidence type="ECO:0000256" key="8">
    <source>
        <dbReference type="SAM" id="Phobius"/>
    </source>
</evidence>
<dbReference type="Proteomes" id="UP000468650">
    <property type="component" value="Unassembled WGS sequence"/>
</dbReference>
<dbReference type="EMBL" id="WBVO01000003">
    <property type="protein sequence ID" value="KAB2813697.1"/>
    <property type="molecule type" value="Genomic_DNA"/>
</dbReference>
<keyword evidence="11" id="KW-1185">Reference proteome</keyword>
<keyword evidence="7 8" id="KW-0472">Membrane</keyword>
<dbReference type="SUPFAM" id="SSF55874">
    <property type="entry name" value="ATPase domain of HSP90 chaperone/DNA topoisomerase II/histidine kinase"/>
    <property type="match status" value="1"/>
</dbReference>
<evidence type="ECO:0000313" key="10">
    <source>
        <dbReference type="EMBL" id="KAB2813697.1"/>
    </source>
</evidence>
<keyword evidence="5 10" id="KW-0418">Kinase</keyword>
<dbReference type="PANTHER" id="PTHR45453:SF1">
    <property type="entry name" value="PHOSPHATE REGULON SENSOR PROTEIN PHOR"/>
    <property type="match status" value="1"/>
</dbReference>
<organism evidence="10 11">
    <name type="scientific">Phaeocystidibacter luteus</name>
    <dbReference type="NCBI Taxonomy" id="911197"/>
    <lineage>
        <taxon>Bacteria</taxon>
        <taxon>Pseudomonadati</taxon>
        <taxon>Bacteroidota</taxon>
        <taxon>Flavobacteriia</taxon>
        <taxon>Flavobacteriales</taxon>
        <taxon>Phaeocystidibacteraceae</taxon>
        <taxon>Phaeocystidibacter</taxon>
    </lineage>
</organism>
<keyword evidence="8" id="KW-0812">Transmembrane</keyword>
<comment type="caution">
    <text evidence="10">The sequence shown here is derived from an EMBL/GenBank/DDBJ whole genome shotgun (WGS) entry which is preliminary data.</text>
</comment>
<dbReference type="GO" id="GO:0000155">
    <property type="term" value="F:phosphorelay sensor kinase activity"/>
    <property type="evidence" value="ECO:0007669"/>
    <property type="project" value="InterPro"/>
</dbReference>
<dbReference type="InterPro" id="IPR005467">
    <property type="entry name" value="His_kinase_dom"/>
</dbReference>
<dbReference type="InterPro" id="IPR003661">
    <property type="entry name" value="HisK_dim/P_dom"/>
</dbReference>
<dbReference type="InterPro" id="IPR036890">
    <property type="entry name" value="HATPase_C_sf"/>
</dbReference>
<evidence type="ECO:0000256" key="5">
    <source>
        <dbReference type="ARBA" id="ARBA00022777"/>
    </source>
</evidence>
<evidence type="ECO:0000256" key="2">
    <source>
        <dbReference type="ARBA" id="ARBA00012438"/>
    </source>
</evidence>
<dbReference type="AlphaFoldDB" id="A0A6N6RIB1"/>
<dbReference type="InterPro" id="IPR050351">
    <property type="entry name" value="BphY/WalK/GraS-like"/>
</dbReference>
<keyword evidence="4" id="KW-0808">Transferase</keyword>
<dbReference type="GO" id="GO:0005886">
    <property type="term" value="C:plasma membrane"/>
    <property type="evidence" value="ECO:0007669"/>
    <property type="project" value="TreeGrafter"/>
</dbReference>
<dbReference type="InterPro" id="IPR003594">
    <property type="entry name" value="HATPase_dom"/>
</dbReference>
<evidence type="ECO:0000256" key="4">
    <source>
        <dbReference type="ARBA" id="ARBA00022679"/>
    </source>
</evidence>
<feature type="transmembrane region" description="Helical" evidence="8">
    <location>
        <begin position="12"/>
        <end position="32"/>
    </location>
</feature>
<dbReference type="Gene3D" id="3.30.565.10">
    <property type="entry name" value="Histidine kinase-like ATPase, C-terminal domain"/>
    <property type="match status" value="1"/>
</dbReference>
<evidence type="ECO:0000256" key="7">
    <source>
        <dbReference type="ARBA" id="ARBA00023136"/>
    </source>
</evidence>
<comment type="catalytic activity">
    <reaction evidence="1">
        <text>ATP + protein L-histidine = ADP + protein N-phospho-L-histidine.</text>
        <dbReference type="EC" id="2.7.13.3"/>
    </reaction>
</comment>
<reference evidence="10 11" key="1">
    <citation type="submission" date="2019-09" db="EMBL/GenBank/DDBJ databases">
        <title>Genomes of family Cryomorphaceae.</title>
        <authorList>
            <person name="Bowman J.P."/>
        </authorList>
    </citation>
    <scope>NUCLEOTIDE SEQUENCE [LARGE SCALE GENOMIC DNA]</scope>
    <source>
        <strain evidence="10 11">LMG 25704</strain>
    </source>
</reference>
<dbReference type="PROSITE" id="PS50109">
    <property type="entry name" value="HIS_KIN"/>
    <property type="match status" value="1"/>
</dbReference>
<dbReference type="CDD" id="cd00075">
    <property type="entry name" value="HATPase"/>
    <property type="match status" value="1"/>
</dbReference>
<dbReference type="SMART" id="SM00388">
    <property type="entry name" value="HisKA"/>
    <property type="match status" value="1"/>
</dbReference>
<evidence type="ECO:0000259" key="9">
    <source>
        <dbReference type="PROSITE" id="PS50109"/>
    </source>
</evidence>
<dbReference type="GO" id="GO:0016036">
    <property type="term" value="P:cellular response to phosphate starvation"/>
    <property type="evidence" value="ECO:0007669"/>
    <property type="project" value="TreeGrafter"/>
</dbReference>
<evidence type="ECO:0000256" key="1">
    <source>
        <dbReference type="ARBA" id="ARBA00000085"/>
    </source>
</evidence>
<gene>
    <name evidence="10" type="ORF">F8C67_05930</name>
</gene>
<dbReference type="CDD" id="cd00082">
    <property type="entry name" value="HisKA"/>
    <property type="match status" value="1"/>
</dbReference>